<sequence length="30" mass="3556">MQRPVLPALPVRPDLWIYDPTSWNKNTSPY</sequence>
<dbReference type="AlphaFoldDB" id="A0A0E9QG98"/>
<proteinExistence type="predicted"/>
<protein>
    <submittedName>
        <fullName evidence="1">Uncharacterized protein</fullName>
    </submittedName>
</protein>
<dbReference type="EMBL" id="GBXM01092681">
    <property type="protein sequence ID" value="JAH15896.1"/>
    <property type="molecule type" value="Transcribed_RNA"/>
</dbReference>
<reference evidence="1" key="2">
    <citation type="journal article" date="2015" name="Fish Shellfish Immunol.">
        <title>Early steps in the European eel (Anguilla anguilla)-Vibrio vulnificus interaction in the gills: Role of the RtxA13 toxin.</title>
        <authorList>
            <person name="Callol A."/>
            <person name="Pajuelo D."/>
            <person name="Ebbesson L."/>
            <person name="Teles M."/>
            <person name="MacKenzie S."/>
            <person name="Amaro C."/>
        </authorList>
    </citation>
    <scope>NUCLEOTIDE SEQUENCE</scope>
</reference>
<name>A0A0E9QG98_ANGAN</name>
<organism evidence="1">
    <name type="scientific">Anguilla anguilla</name>
    <name type="common">European freshwater eel</name>
    <name type="synonym">Muraena anguilla</name>
    <dbReference type="NCBI Taxonomy" id="7936"/>
    <lineage>
        <taxon>Eukaryota</taxon>
        <taxon>Metazoa</taxon>
        <taxon>Chordata</taxon>
        <taxon>Craniata</taxon>
        <taxon>Vertebrata</taxon>
        <taxon>Euteleostomi</taxon>
        <taxon>Actinopterygii</taxon>
        <taxon>Neopterygii</taxon>
        <taxon>Teleostei</taxon>
        <taxon>Anguilliformes</taxon>
        <taxon>Anguillidae</taxon>
        <taxon>Anguilla</taxon>
    </lineage>
</organism>
<accession>A0A0E9QG98</accession>
<reference evidence="1" key="1">
    <citation type="submission" date="2014-11" db="EMBL/GenBank/DDBJ databases">
        <authorList>
            <person name="Amaro Gonzalez C."/>
        </authorList>
    </citation>
    <scope>NUCLEOTIDE SEQUENCE</scope>
</reference>
<evidence type="ECO:0000313" key="1">
    <source>
        <dbReference type="EMBL" id="JAH15896.1"/>
    </source>
</evidence>